<dbReference type="EMBL" id="JAKCXM010000201">
    <property type="protein sequence ID" value="KAJ0398887.1"/>
    <property type="molecule type" value="Genomic_DNA"/>
</dbReference>
<feature type="region of interest" description="Disordered" evidence="3">
    <location>
        <begin position="931"/>
        <end position="1000"/>
    </location>
</feature>
<keyword evidence="2" id="KW-0175">Coiled coil</keyword>
<dbReference type="AlphaFoldDB" id="A0AAD5LZJ5"/>
<dbReference type="Pfam" id="PF24883">
    <property type="entry name" value="NPHP3_N"/>
    <property type="match status" value="1"/>
</dbReference>
<feature type="coiled-coil region" evidence="2">
    <location>
        <begin position="402"/>
        <end position="429"/>
    </location>
</feature>
<feature type="compositionally biased region" description="Low complexity" evidence="3">
    <location>
        <begin position="958"/>
        <end position="970"/>
    </location>
</feature>
<evidence type="ECO:0000313" key="6">
    <source>
        <dbReference type="Proteomes" id="UP001209570"/>
    </source>
</evidence>
<feature type="region of interest" description="Disordered" evidence="3">
    <location>
        <begin position="475"/>
        <end position="500"/>
    </location>
</feature>
<gene>
    <name evidence="5" type="ORF">P43SY_001331</name>
</gene>
<keyword evidence="6" id="KW-1185">Reference proteome</keyword>
<evidence type="ECO:0000313" key="5">
    <source>
        <dbReference type="EMBL" id="KAJ0398887.1"/>
    </source>
</evidence>
<dbReference type="SUPFAM" id="SSF52540">
    <property type="entry name" value="P-loop containing nucleoside triphosphate hydrolases"/>
    <property type="match status" value="1"/>
</dbReference>
<reference evidence="5" key="1">
    <citation type="submission" date="2021-12" db="EMBL/GenBank/DDBJ databases">
        <title>Prjna785345.</title>
        <authorList>
            <person name="Rujirawat T."/>
            <person name="Krajaejun T."/>
        </authorList>
    </citation>
    <scope>NUCLEOTIDE SEQUENCE</scope>
    <source>
        <strain evidence="5">Pi057C3</strain>
    </source>
</reference>
<evidence type="ECO:0000256" key="2">
    <source>
        <dbReference type="SAM" id="Coils"/>
    </source>
</evidence>
<feature type="compositionally biased region" description="Basic residues" evidence="3">
    <location>
        <begin position="39"/>
        <end position="49"/>
    </location>
</feature>
<proteinExistence type="predicted"/>
<feature type="region of interest" description="Disordered" evidence="3">
    <location>
        <begin position="262"/>
        <end position="310"/>
    </location>
</feature>
<accession>A0AAD5LZJ5</accession>
<dbReference type="Proteomes" id="UP001209570">
    <property type="component" value="Unassembled WGS sequence"/>
</dbReference>
<feature type="compositionally biased region" description="Basic and acidic residues" evidence="3">
    <location>
        <begin position="948"/>
        <end position="957"/>
    </location>
</feature>
<feature type="compositionally biased region" description="Basic and acidic residues" evidence="3">
    <location>
        <begin position="27"/>
        <end position="38"/>
    </location>
</feature>
<dbReference type="InterPro" id="IPR027417">
    <property type="entry name" value="P-loop_NTPase"/>
</dbReference>
<feature type="compositionally biased region" description="Polar residues" evidence="3">
    <location>
        <begin position="276"/>
        <end position="290"/>
    </location>
</feature>
<dbReference type="Gene3D" id="3.40.50.300">
    <property type="entry name" value="P-loop containing nucleotide triphosphate hydrolases"/>
    <property type="match status" value="1"/>
</dbReference>
<dbReference type="InterPro" id="IPR056884">
    <property type="entry name" value="NPHP3-like_N"/>
</dbReference>
<feature type="region of interest" description="Disordered" evidence="3">
    <location>
        <begin position="16"/>
        <end position="89"/>
    </location>
</feature>
<comment type="caution">
    <text evidence="5">The sequence shown here is derived from an EMBL/GenBank/DDBJ whole genome shotgun (WGS) entry which is preliminary data.</text>
</comment>
<evidence type="ECO:0000256" key="1">
    <source>
        <dbReference type="ARBA" id="ARBA00022737"/>
    </source>
</evidence>
<feature type="region of interest" description="Disordered" evidence="3">
    <location>
        <begin position="97"/>
        <end position="116"/>
    </location>
</feature>
<organism evidence="5 6">
    <name type="scientific">Pythium insidiosum</name>
    <name type="common">Pythiosis disease agent</name>
    <dbReference type="NCBI Taxonomy" id="114742"/>
    <lineage>
        <taxon>Eukaryota</taxon>
        <taxon>Sar</taxon>
        <taxon>Stramenopiles</taxon>
        <taxon>Oomycota</taxon>
        <taxon>Peronosporomycetes</taxon>
        <taxon>Pythiales</taxon>
        <taxon>Pythiaceae</taxon>
        <taxon>Pythium</taxon>
    </lineage>
</organism>
<sequence>MALRTKKNSAFVAFQAHELDFDSDGSDNERAQREQKEKQKQKKKAKSKKKNNDNSLLKELAMCSTSTKKSKAKSKTSNAAQSEQSEEAKMNKLVEQIVSPSSNENAKAKTESNRASTKVSRQISVAEMMDQLVRFQQLNAQLTVQNRTLQEQVQFNAGLVSSLQNEVTMFRQLCLNLQGQLTQMQSGAQGGDRQMAVPPGLIHHDSVTAQMTFVDDVQRSVSIAPLDAVSSLVAQTVDHPAMHFQMPERKTMVRASEMFRFKKKESSGSSSRSSKLIRTTSAEPSSSATLLSMKDSGAKAPANRENRFNSTTTTMMTDDVDDVFYMRGGTEVLVGGAVAAAGSSRGTTTSARSTEQYLRSTGLDTLSEEEQGNGMPASSRRGYLNTQGSSSSASSSMEGGDVESLRAEVAQLKAEMQSIKREMMNEMHLTRYDVLKEVTMLKGTIMQLVDVIQKTGGVAVPACMDAAAQQSAPELSSAEKEALTRRTNTVASRTTKERITSTREDMVPPILRSSSRLTQLAPVADSALSTPLNQEQIDEMFPLIDCSADVAVQARILQAGSREWVFERVQDWLDSRFNVGSDLLLALVGDAGAGKSVCAGAVCDRFDEQVVACHFNKFDKKIKSTPRNVLLSLVNQLTGSLPGFKNQLARLNLKYVLEESDVVALARKVLIDPLNSLEEPMTGKFMVIDGLDQCASPVTGQNDLLEFLSIVLPDLPQWMGVMVTSKPFPELASKLTVTSVLDFSGKSAQYRNDCVGALADVLNCFEESDASTAREILLQKSGGNWAYLDFTRQALTHPGMEDPNGCIPVDVLHDLPQSLYEIYEEIFEDKFGKGRNRLWRKAQPVLELIVAAAAGPYPQLTEAQVMEHLGYAKDDIRMLRRAFIDVVSVRQGTYNLLTSGLFNWLCDPRRQEEQFFVDVKAGVKSLRQFMVRSSSGSDSSHRSTKVKTAADAKERDLSPTSSSTSSSISSDGGRPPVGRRHEPNMNATAKPVGILKRPKV</sequence>
<protein>
    <recommendedName>
        <fullName evidence="4">Nephrocystin 3-like N-terminal domain-containing protein</fullName>
    </recommendedName>
</protein>
<keyword evidence="1" id="KW-0677">Repeat</keyword>
<evidence type="ECO:0000256" key="3">
    <source>
        <dbReference type="SAM" id="MobiDB-lite"/>
    </source>
</evidence>
<feature type="compositionally biased region" description="Low complexity" evidence="3">
    <location>
        <begin position="53"/>
        <end position="67"/>
    </location>
</feature>
<name>A0AAD5LZJ5_PYTIN</name>
<evidence type="ECO:0000259" key="4">
    <source>
        <dbReference type="Pfam" id="PF24883"/>
    </source>
</evidence>
<feature type="domain" description="Nephrocystin 3-like N-terminal" evidence="4">
    <location>
        <begin position="560"/>
        <end position="725"/>
    </location>
</feature>
<feature type="region of interest" description="Disordered" evidence="3">
    <location>
        <begin position="360"/>
        <end position="402"/>
    </location>
</feature>